<name>A0ABM8Z7M6_9LACO</name>
<evidence type="ECO:0000256" key="1">
    <source>
        <dbReference type="SAM" id="Phobius"/>
    </source>
</evidence>
<keyword evidence="1" id="KW-0812">Transmembrane</keyword>
<feature type="transmembrane region" description="Helical" evidence="1">
    <location>
        <begin position="86"/>
        <end position="110"/>
    </location>
</feature>
<feature type="transmembrane region" description="Helical" evidence="1">
    <location>
        <begin position="9"/>
        <end position="28"/>
    </location>
</feature>
<evidence type="ECO:0000313" key="2">
    <source>
        <dbReference type="EMBL" id="CAH0417247.1"/>
    </source>
</evidence>
<dbReference type="Proteomes" id="UP000789707">
    <property type="component" value="Unassembled WGS sequence"/>
</dbReference>
<feature type="transmembrane region" description="Helical" evidence="1">
    <location>
        <begin position="34"/>
        <end position="52"/>
    </location>
</feature>
<dbReference type="EMBL" id="CAKKNS010000007">
    <property type="protein sequence ID" value="CAH0417247.1"/>
    <property type="molecule type" value="Genomic_DNA"/>
</dbReference>
<keyword evidence="1" id="KW-1133">Transmembrane helix</keyword>
<keyword evidence="1" id="KW-0472">Membrane</keyword>
<protein>
    <submittedName>
        <fullName evidence="2">Uncharacterized protein</fullName>
    </submittedName>
</protein>
<evidence type="ECO:0000313" key="3">
    <source>
        <dbReference type="Proteomes" id="UP000789707"/>
    </source>
</evidence>
<feature type="transmembrane region" description="Helical" evidence="1">
    <location>
        <begin position="59"/>
        <end position="80"/>
    </location>
</feature>
<accession>A0ABM8Z7M6</accession>
<gene>
    <name evidence="2" type="ORF">WFA24289_01579</name>
</gene>
<comment type="caution">
    <text evidence="2">The sequence shown here is derived from an EMBL/GenBank/DDBJ whole genome shotgun (WGS) entry which is preliminary data.</text>
</comment>
<organism evidence="2 3">
    <name type="scientific">Periweissella fabaria</name>
    <dbReference type="NCBI Taxonomy" id="546157"/>
    <lineage>
        <taxon>Bacteria</taxon>
        <taxon>Bacillati</taxon>
        <taxon>Bacillota</taxon>
        <taxon>Bacilli</taxon>
        <taxon>Lactobacillales</taxon>
        <taxon>Lactobacillaceae</taxon>
        <taxon>Periweissella</taxon>
    </lineage>
</organism>
<proteinExistence type="predicted"/>
<dbReference type="RefSeq" id="WP_230097273.1">
    <property type="nucleotide sequence ID" value="NZ_CAKKNS010000007.1"/>
</dbReference>
<sequence length="126" mass="13986">MVNKVKQVVGYGILNFILFAIISLIFSGKGTSEWHSMVIVLLLTLLASALLYRNHPMAIYLMALEMLFVGITVVTAIIQLSQGKLALSGLMLGVSWVIVLVNLAVFVLWIKTAIQYRRAAGVYFRK</sequence>
<reference evidence="2 3" key="1">
    <citation type="submission" date="2021-11" db="EMBL/GenBank/DDBJ databases">
        <authorList>
            <person name="Depoorter E."/>
        </authorList>
    </citation>
    <scope>NUCLEOTIDE SEQUENCE [LARGE SCALE GENOMIC DNA]</scope>
    <source>
        <strain evidence="2 3">LMG 24289</strain>
    </source>
</reference>
<keyword evidence="3" id="KW-1185">Reference proteome</keyword>